<reference evidence="1 2" key="1">
    <citation type="submission" date="2015-07" db="EMBL/GenBank/DDBJ databases">
        <authorList>
            <person name="Noorani M."/>
        </authorList>
    </citation>
    <scope>NUCLEOTIDE SEQUENCE [LARGE SCALE GENOMIC DNA]</scope>
    <source>
        <strain evidence="1 2">0788_9</strain>
    </source>
</reference>
<reference evidence="1 2" key="2">
    <citation type="submission" date="2015-10" db="EMBL/GenBank/DDBJ databases">
        <title>Comparative genomics and high-throughput reverse genetic screens identify a new phytobacterial MAMP and an Arabidopsis receptor required for immune elicitation.</title>
        <authorList>
            <person name="Mott G.A."/>
            <person name="Thakur S."/>
            <person name="Wang P.W."/>
            <person name="Desveaux D."/>
            <person name="Guttman D.S."/>
        </authorList>
    </citation>
    <scope>NUCLEOTIDE SEQUENCE [LARGE SCALE GENOMIC DNA]</scope>
    <source>
        <strain evidence="1 2">0788_9</strain>
    </source>
</reference>
<gene>
    <name evidence="1" type="ORF">ABJ99_0897</name>
</gene>
<evidence type="ECO:0000313" key="2">
    <source>
        <dbReference type="Proteomes" id="UP000037891"/>
    </source>
</evidence>
<evidence type="ECO:0000313" key="1">
    <source>
        <dbReference type="EMBL" id="KPC33756.1"/>
    </source>
</evidence>
<comment type="caution">
    <text evidence="1">The sequence shown here is derived from an EMBL/GenBank/DDBJ whole genome shotgun (WGS) entry which is preliminary data.</text>
</comment>
<dbReference type="EMBL" id="LGLN01000032">
    <property type="protein sequence ID" value="KPC33756.1"/>
    <property type="molecule type" value="Genomic_DNA"/>
</dbReference>
<name>A0A0N0XDG2_PSESX</name>
<dbReference type="AlphaFoldDB" id="A0A0N0XDG2"/>
<proteinExistence type="predicted"/>
<organism evidence="1 2">
    <name type="scientific">Pseudomonas syringae pv. cilantro</name>
    <dbReference type="NCBI Taxonomy" id="81035"/>
    <lineage>
        <taxon>Bacteria</taxon>
        <taxon>Pseudomonadati</taxon>
        <taxon>Pseudomonadota</taxon>
        <taxon>Gammaproteobacteria</taxon>
        <taxon>Pseudomonadales</taxon>
        <taxon>Pseudomonadaceae</taxon>
        <taxon>Pseudomonas</taxon>
        <taxon>Pseudomonas syringae</taxon>
    </lineage>
</organism>
<protein>
    <submittedName>
        <fullName evidence="1">Uncharacterized protein</fullName>
    </submittedName>
</protein>
<dbReference type="Proteomes" id="UP000037891">
    <property type="component" value="Unassembled WGS sequence"/>
</dbReference>
<accession>A0A0N0XDG2</accession>
<sequence length="40" mass="4554">MKWTGPGGFSPMIQTGIARRGSASLRCKRRCLRHFAESRF</sequence>